<dbReference type="InterPro" id="IPR019752">
    <property type="entry name" value="Pyrv/ketoisovalerate_OxRed_cat"/>
</dbReference>
<keyword evidence="6" id="KW-1185">Reference proteome</keyword>
<name>A0A0L6U010_9FIRM</name>
<evidence type="ECO:0000259" key="2">
    <source>
        <dbReference type="Pfam" id="PF01558"/>
    </source>
</evidence>
<dbReference type="SUPFAM" id="SSF52518">
    <property type="entry name" value="Thiamin diphosphate-binding fold (THDP-binding)"/>
    <property type="match status" value="1"/>
</dbReference>
<dbReference type="EMBL" id="LGYO01000022">
    <property type="protein sequence ID" value="KNZ41834.1"/>
    <property type="molecule type" value="Genomic_DNA"/>
</dbReference>
<dbReference type="GO" id="GO:0006979">
    <property type="term" value="P:response to oxidative stress"/>
    <property type="evidence" value="ECO:0007669"/>
    <property type="project" value="TreeGrafter"/>
</dbReference>
<organism evidence="5 6">
    <name type="scientific">Acetobacterium bakii</name>
    <dbReference type="NCBI Taxonomy" id="52689"/>
    <lineage>
        <taxon>Bacteria</taxon>
        <taxon>Bacillati</taxon>
        <taxon>Bacillota</taxon>
        <taxon>Clostridia</taxon>
        <taxon>Eubacteriales</taxon>
        <taxon>Eubacteriaceae</taxon>
        <taxon>Acetobacterium</taxon>
    </lineage>
</organism>
<accession>A0A0L6U010</accession>
<dbReference type="FunFam" id="3.40.50.970:FF:000022">
    <property type="entry name" value="2-oxoglutarate ferredoxin oxidoreductase alpha subunit"/>
    <property type="match status" value="1"/>
</dbReference>
<dbReference type="Gene3D" id="3.40.50.970">
    <property type="match status" value="1"/>
</dbReference>
<dbReference type="InterPro" id="IPR050722">
    <property type="entry name" value="Pyruvate:ferred/Flavod_OxRd"/>
</dbReference>
<keyword evidence="1" id="KW-0560">Oxidoreductase</keyword>
<dbReference type="Pfam" id="PF01558">
    <property type="entry name" value="POR"/>
    <property type="match status" value="1"/>
</dbReference>
<dbReference type="GO" id="GO:0016903">
    <property type="term" value="F:oxidoreductase activity, acting on the aldehyde or oxo group of donors"/>
    <property type="evidence" value="ECO:0007669"/>
    <property type="project" value="InterPro"/>
</dbReference>
<dbReference type="PANTHER" id="PTHR32154:SF20">
    <property type="entry name" value="2-OXOGLUTARATE OXIDOREDUCTASE SUBUNIT KORA"/>
    <property type="match status" value="1"/>
</dbReference>
<dbReference type="InterPro" id="IPR002880">
    <property type="entry name" value="Pyrv_Fd/Flavodoxin_OxRdtase_N"/>
</dbReference>
<sequence length="561" mass="61125">MYNILLGGAAGDGIETMSSLLERTLKKSGCYVFSIRDFMSRVRGGHNFAQVRFASEAIAAHRDTLDGIFAVDQTTYDQHHQRLHDRGFILCDVSLNIEDPRAIKLPLKEIAKRLGNPKVMSSVAIGALLKLFSFPLDYALEVIPENLRPDLVDVNLKAVTEGFDAVESQFQVTAKNAKQDLLLTGNTALSLGALAANIKFYSAYPMSPSTTILDYLAAQSAKMNIVVEQAEDEIAAINMVLGASYAGARAMTGTSGGGFSLMVEALGFAGIAEIPVVIANIQRPGPATGFPTRTEQSDLKFVISASQGEFPRMVIALRDHTDCFFQTARAFGLAEKYQMPVILLSDQYLADSAATVAVFDTNGLYSDLFPEKSVPGNETKPYRRYQLTESGISPNSIPGETESLVRIDSDEHDEFGQITESADVRIQMVDKRMNKLELLKKELLEPDFWGDEQCETLLIGFGSTAGAIKEAITILNAQGGHYGALLFGDVYPLPQQKLKQYAALATEMVNVEQNATGQLASLIRENALISCHRSILKYDGRQMSVDDILAGIQNPKGGQLL</sequence>
<feature type="domain" description="Pyruvate flavodoxin/ferredoxin oxidoreductase pyrimidine binding" evidence="3">
    <location>
        <begin position="192"/>
        <end position="430"/>
    </location>
</feature>
<dbReference type="InterPro" id="IPR002869">
    <property type="entry name" value="Pyrv_flavodox_OxRed_cen"/>
</dbReference>
<gene>
    <name evidence="5" type="ORF">AKG39_09425</name>
</gene>
<dbReference type="AlphaFoldDB" id="A0A0L6U010"/>
<dbReference type="OrthoDB" id="9794954at2"/>
<evidence type="ECO:0000313" key="6">
    <source>
        <dbReference type="Proteomes" id="UP000036873"/>
    </source>
</evidence>
<dbReference type="Gene3D" id="3.40.920.10">
    <property type="entry name" value="Pyruvate-ferredoxin oxidoreductase, PFOR, domain III"/>
    <property type="match status" value="1"/>
</dbReference>
<dbReference type="RefSeq" id="WP_050740141.1">
    <property type="nucleotide sequence ID" value="NZ_LGYO01000022.1"/>
</dbReference>
<evidence type="ECO:0000313" key="5">
    <source>
        <dbReference type="EMBL" id="KNZ41834.1"/>
    </source>
</evidence>
<dbReference type="Gene3D" id="3.40.50.920">
    <property type="match status" value="1"/>
</dbReference>
<dbReference type="Pfam" id="PF17147">
    <property type="entry name" value="PFOR_II"/>
    <property type="match status" value="1"/>
</dbReference>
<dbReference type="Proteomes" id="UP000036873">
    <property type="component" value="Unassembled WGS sequence"/>
</dbReference>
<proteinExistence type="predicted"/>
<dbReference type="STRING" id="52689.AKG39_09425"/>
<evidence type="ECO:0000259" key="3">
    <source>
        <dbReference type="Pfam" id="PF01855"/>
    </source>
</evidence>
<comment type="caution">
    <text evidence="5">The sequence shown here is derived from an EMBL/GenBank/DDBJ whole genome shotgun (WGS) entry which is preliminary data.</text>
</comment>
<evidence type="ECO:0000256" key="1">
    <source>
        <dbReference type="ARBA" id="ARBA00023002"/>
    </source>
</evidence>
<feature type="domain" description="Pyruvate:ferredoxin oxidoreductase core" evidence="4">
    <location>
        <begin position="455"/>
        <end position="548"/>
    </location>
</feature>
<dbReference type="NCBIfam" id="TIGR03710">
    <property type="entry name" value="OAFO_sf"/>
    <property type="match status" value="1"/>
</dbReference>
<evidence type="ECO:0000259" key="4">
    <source>
        <dbReference type="Pfam" id="PF17147"/>
    </source>
</evidence>
<dbReference type="InterPro" id="IPR009014">
    <property type="entry name" value="Transketo_C/PFOR_II"/>
</dbReference>
<protein>
    <submittedName>
        <fullName evidence="5">2-oxoacid:ferredoxin oxidoreductase subunit alpha</fullName>
    </submittedName>
</protein>
<dbReference type="InterPro" id="IPR022367">
    <property type="entry name" value="2-oxoacid/accept_OxRdtase_asu"/>
</dbReference>
<dbReference type="InterPro" id="IPR029061">
    <property type="entry name" value="THDP-binding"/>
</dbReference>
<dbReference type="SUPFAM" id="SSF53323">
    <property type="entry name" value="Pyruvate-ferredoxin oxidoreductase, PFOR, domain III"/>
    <property type="match status" value="1"/>
</dbReference>
<dbReference type="InterPro" id="IPR033412">
    <property type="entry name" value="PFOR_II"/>
</dbReference>
<dbReference type="PATRIC" id="fig|52689.4.peg.1093"/>
<dbReference type="CDD" id="cd07034">
    <property type="entry name" value="TPP_PYR_PFOR_IOR-alpha_like"/>
    <property type="match status" value="1"/>
</dbReference>
<reference evidence="6" key="1">
    <citation type="submission" date="2015-07" db="EMBL/GenBank/DDBJ databases">
        <title>Draft genome sequence of Acetobacterium bakii DSM 8293, a potential psychrophilic chemical producer through syngas fermentation.</title>
        <authorList>
            <person name="Song Y."/>
            <person name="Hwang S."/>
            <person name="Cho B.-K."/>
        </authorList>
    </citation>
    <scope>NUCLEOTIDE SEQUENCE [LARGE SCALE GENOMIC DNA]</scope>
    <source>
        <strain evidence="6">DSM 8239</strain>
    </source>
</reference>
<feature type="domain" description="Pyruvate/ketoisovalerate oxidoreductase catalytic" evidence="2">
    <location>
        <begin position="10"/>
        <end position="164"/>
    </location>
</feature>
<dbReference type="SUPFAM" id="SSF52922">
    <property type="entry name" value="TK C-terminal domain-like"/>
    <property type="match status" value="1"/>
</dbReference>
<dbReference type="PANTHER" id="PTHR32154">
    <property type="entry name" value="PYRUVATE-FLAVODOXIN OXIDOREDUCTASE-RELATED"/>
    <property type="match status" value="1"/>
</dbReference>
<dbReference type="Pfam" id="PF01855">
    <property type="entry name" value="POR_N"/>
    <property type="match status" value="1"/>
</dbReference>